<keyword evidence="6 11" id="KW-0347">Helicase</keyword>
<keyword evidence="3" id="KW-0479">Metal-binding</keyword>
<dbReference type="FunFam" id="3.40.50.300:FF:001215">
    <property type="entry name" value="ATP-dependent DNA helicase"/>
    <property type="match status" value="1"/>
</dbReference>
<keyword evidence="8" id="KW-0238">DNA-binding</keyword>
<evidence type="ECO:0000259" key="14">
    <source>
        <dbReference type="PROSITE" id="PS51194"/>
    </source>
</evidence>
<comment type="subcellular location">
    <subcellularLocation>
        <location evidence="11">Nucleus</location>
    </subcellularLocation>
</comment>
<evidence type="ECO:0000256" key="7">
    <source>
        <dbReference type="ARBA" id="ARBA00022840"/>
    </source>
</evidence>
<feature type="compositionally biased region" description="Basic residues" evidence="12">
    <location>
        <begin position="839"/>
        <end position="848"/>
    </location>
</feature>
<dbReference type="SUPFAM" id="SSF52540">
    <property type="entry name" value="P-loop containing nucleoside triphosphate hydrolases"/>
    <property type="match status" value="2"/>
</dbReference>
<keyword evidence="7 11" id="KW-0067">ATP-binding</keyword>
<dbReference type="OrthoDB" id="10261556at2759"/>
<dbReference type="CDD" id="cd18794">
    <property type="entry name" value="SF2_C_RecQ"/>
    <property type="match status" value="1"/>
</dbReference>
<dbReference type="SMART" id="SM00341">
    <property type="entry name" value="HRDC"/>
    <property type="match status" value="1"/>
</dbReference>
<feature type="region of interest" description="Disordered" evidence="12">
    <location>
        <begin position="761"/>
        <end position="848"/>
    </location>
</feature>
<feature type="region of interest" description="Disordered" evidence="12">
    <location>
        <begin position="638"/>
        <end position="737"/>
    </location>
</feature>
<dbReference type="EC" id="5.6.2.4" evidence="11"/>
<reference evidence="15 16" key="1">
    <citation type="journal article" date="2018" name="Cell">
        <title>The Chara Genome: Secondary Complexity and Implications for Plant Terrestrialization.</title>
        <authorList>
            <person name="Nishiyama T."/>
            <person name="Sakayama H."/>
            <person name="Vries J.D."/>
            <person name="Buschmann H."/>
            <person name="Saint-Marcoux D."/>
            <person name="Ullrich K.K."/>
            <person name="Haas F.B."/>
            <person name="Vanderstraeten L."/>
            <person name="Becker D."/>
            <person name="Lang D."/>
            <person name="Vosolsobe S."/>
            <person name="Rombauts S."/>
            <person name="Wilhelmsson P.K.I."/>
            <person name="Janitza P."/>
            <person name="Kern R."/>
            <person name="Heyl A."/>
            <person name="Rumpler F."/>
            <person name="Villalobos L.I.A.C."/>
            <person name="Clay J.M."/>
            <person name="Skokan R."/>
            <person name="Toyoda A."/>
            <person name="Suzuki Y."/>
            <person name="Kagoshima H."/>
            <person name="Schijlen E."/>
            <person name="Tajeshwar N."/>
            <person name="Catarino B."/>
            <person name="Hetherington A.J."/>
            <person name="Saltykova A."/>
            <person name="Bonnot C."/>
            <person name="Breuninger H."/>
            <person name="Symeonidi A."/>
            <person name="Radhakrishnan G.V."/>
            <person name="Van Nieuwerburgh F."/>
            <person name="Deforce D."/>
            <person name="Chang C."/>
            <person name="Karol K.G."/>
            <person name="Hedrich R."/>
            <person name="Ulvskov P."/>
            <person name="Glockner G."/>
            <person name="Delwiche C.F."/>
            <person name="Petrasek J."/>
            <person name="Van de Peer Y."/>
            <person name="Friml J."/>
            <person name="Beilby M."/>
            <person name="Dolan L."/>
            <person name="Kohara Y."/>
            <person name="Sugano S."/>
            <person name="Fujiyama A."/>
            <person name="Delaux P.-M."/>
            <person name="Quint M."/>
            <person name="TheiBen G."/>
            <person name="Hagemann M."/>
            <person name="Harholt J."/>
            <person name="Dunand C."/>
            <person name="Zachgo S."/>
            <person name="Langdale J."/>
            <person name="Maumus F."/>
            <person name="Straeten D.V.D."/>
            <person name="Gould S.B."/>
            <person name="Rensing S.A."/>
        </authorList>
    </citation>
    <scope>NUCLEOTIDE SEQUENCE [LARGE SCALE GENOMIC DNA]</scope>
    <source>
        <strain evidence="15 16">S276</strain>
    </source>
</reference>
<comment type="cofactor">
    <cofactor evidence="1">
        <name>Mg(2+)</name>
        <dbReference type="ChEBI" id="CHEBI:18420"/>
    </cofactor>
</comment>
<dbReference type="Pfam" id="PF00270">
    <property type="entry name" value="DEAD"/>
    <property type="match status" value="1"/>
</dbReference>
<dbReference type="SMART" id="SM00956">
    <property type="entry name" value="RQC"/>
    <property type="match status" value="1"/>
</dbReference>
<comment type="similarity">
    <text evidence="2 11">Belongs to the helicase family. RecQ subfamily.</text>
</comment>
<dbReference type="PROSITE" id="PS50967">
    <property type="entry name" value="HRDC"/>
    <property type="match status" value="1"/>
</dbReference>
<dbReference type="InterPro" id="IPR027417">
    <property type="entry name" value="P-loop_NTPase"/>
</dbReference>
<name>A0A388KEI3_CHABU</name>
<keyword evidence="16" id="KW-1185">Reference proteome</keyword>
<evidence type="ECO:0000256" key="4">
    <source>
        <dbReference type="ARBA" id="ARBA00022741"/>
    </source>
</evidence>
<keyword evidence="11" id="KW-0539">Nucleus</keyword>
<dbReference type="Gene3D" id="1.10.150.80">
    <property type="entry name" value="HRDC domain"/>
    <property type="match status" value="1"/>
</dbReference>
<comment type="catalytic activity">
    <reaction evidence="10 11">
        <text>Couples ATP hydrolysis with the unwinding of duplex DNA by translocating in the 3'-5' direction.</text>
        <dbReference type="EC" id="5.6.2.4"/>
    </reaction>
</comment>
<accession>A0A388KEI3</accession>
<evidence type="ECO:0000256" key="5">
    <source>
        <dbReference type="ARBA" id="ARBA00022801"/>
    </source>
</evidence>
<dbReference type="InterPro" id="IPR044876">
    <property type="entry name" value="HRDC_dom_sf"/>
</dbReference>
<dbReference type="SMART" id="SM00487">
    <property type="entry name" value="DEXDc"/>
    <property type="match status" value="1"/>
</dbReference>
<gene>
    <name evidence="15" type="ORF">CBR_g2960</name>
</gene>
<dbReference type="Proteomes" id="UP000265515">
    <property type="component" value="Unassembled WGS sequence"/>
</dbReference>
<feature type="domain" description="Helicase C-terminal" evidence="14">
    <location>
        <begin position="237"/>
        <end position="383"/>
    </location>
</feature>
<evidence type="ECO:0000256" key="8">
    <source>
        <dbReference type="ARBA" id="ARBA00023125"/>
    </source>
</evidence>
<keyword evidence="9" id="KW-0413">Isomerase</keyword>
<dbReference type="PANTHER" id="PTHR13710">
    <property type="entry name" value="DNA HELICASE RECQ FAMILY MEMBER"/>
    <property type="match status" value="1"/>
</dbReference>
<dbReference type="GO" id="GO:0016887">
    <property type="term" value="F:ATP hydrolysis activity"/>
    <property type="evidence" value="ECO:0007669"/>
    <property type="project" value="RHEA"/>
</dbReference>
<dbReference type="GO" id="GO:0006260">
    <property type="term" value="P:DNA replication"/>
    <property type="evidence" value="ECO:0007669"/>
    <property type="project" value="InterPro"/>
</dbReference>
<dbReference type="SUPFAM" id="SSF47819">
    <property type="entry name" value="HRDC-like"/>
    <property type="match status" value="1"/>
</dbReference>
<dbReference type="InterPro" id="IPR010997">
    <property type="entry name" value="HRDC-like_sf"/>
</dbReference>
<evidence type="ECO:0000256" key="9">
    <source>
        <dbReference type="ARBA" id="ARBA00023235"/>
    </source>
</evidence>
<evidence type="ECO:0000259" key="13">
    <source>
        <dbReference type="PROSITE" id="PS50967"/>
    </source>
</evidence>
<feature type="compositionally biased region" description="Basic and acidic residues" evidence="12">
    <location>
        <begin position="778"/>
        <end position="788"/>
    </location>
</feature>
<evidence type="ECO:0000256" key="11">
    <source>
        <dbReference type="RuleBase" id="RU364117"/>
    </source>
</evidence>
<dbReference type="NCBIfam" id="TIGR00614">
    <property type="entry name" value="recQ_fam"/>
    <property type="match status" value="1"/>
</dbReference>
<evidence type="ECO:0000256" key="6">
    <source>
        <dbReference type="ARBA" id="ARBA00022806"/>
    </source>
</evidence>
<comment type="catalytic activity">
    <reaction evidence="11">
        <text>ATP + H2O = ADP + phosphate + H(+)</text>
        <dbReference type="Rhea" id="RHEA:13065"/>
        <dbReference type="ChEBI" id="CHEBI:15377"/>
        <dbReference type="ChEBI" id="CHEBI:15378"/>
        <dbReference type="ChEBI" id="CHEBI:30616"/>
        <dbReference type="ChEBI" id="CHEBI:43474"/>
        <dbReference type="ChEBI" id="CHEBI:456216"/>
    </reaction>
</comment>
<keyword evidence="5 11" id="KW-0378">Hydrolase</keyword>
<proteinExistence type="inferred from homology"/>
<dbReference type="GO" id="GO:0005694">
    <property type="term" value="C:chromosome"/>
    <property type="evidence" value="ECO:0007669"/>
    <property type="project" value="TreeGrafter"/>
</dbReference>
<evidence type="ECO:0000313" key="15">
    <source>
        <dbReference type="EMBL" id="GBG68416.1"/>
    </source>
</evidence>
<evidence type="ECO:0000256" key="10">
    <source>
        <dbReference type="ARBA" id="ARBA00034617"/>
    </source>
</evidence>
<dbReference type="InterPro" id="IPR032284">
    <property type="entry name" value="RecQ_Zn-bd"/>
</dbReference>
<organism evidence="15 16">
    <name type="scientific">Chara braunii</name>
    <name type="common">Braun's stonewort</name>
    <dbReference type="NCBI Taxonomy" id="69332"/>
    <lineage>
        <taxon>Eukaryota</taxon>
        <taxon>Viridiplantae</taxon>
        <taxon>Streptophyta</taxon>
        <taxon>Charophyceae</taxon>
        <taxon>Charales</taxon>
        <taxon>Characeae</taxon>
        <taxon>Chara</taxon>
    </lineage>
</organism>
<dbReference type="Pfam" id="PF00570">
    <property type="entry name" value="HRDC"/>
    <property type="match status" value="1"/>
</dbReference>
<dbReference type="Gramene" id="GBG68416">
    <property type="protein sequence ID" value="GBG68416"/>
    <property type="gene ID" value="CBR_g2960"/>
</dbReference>
<dbReference type="Gene3D" id="3.40.50.300">
    <property type="entry name" value="P-loop containing nucleotide triphosphate hydrolases"/>
    <property type="match status" value="3"/>
</dbReference>
<evidence type="ECO:0000256" key="1">
    <source>
        <dbReference type="ARBA" id="ARBA00001946"/>
    </source>
</evidence>
<dbReference type="GO" id="GO:0005737">
    <property type="term" value="C:cytoplasm"/>
    <property type="evidence" value="ECO:0007669"/>
    <property type="project" value="TreeGrafter"/>
</dbReference>
<feature type="domain" description="HRDC" evidence="13">
    <location>
        <begin position="545"/>
        <end position="624"/>
    </location>
</feature>
<feature type="compositionally biased region" description="Polar residues" evidence="12">
    <location>
        <begin position="662"/>
        <end position="677"/>
    </location>
</feature>
<dbReference type="InterPro" id="IPR014001">
    <property type="entry name" value="Helicase_ATP-bd"/>
</dbReference>
<dbReference type="InterPro" id="IPR018982">
    <property type="entry name" value="RQC_domain"/>
</dbReference>
<dbReference type="GO" id="GO:0043138">
    <property type="term" value="F:3'-5' DNA helicase activity"/>
    <property type="evidence" value="ECO:0007669"/>
    <property type="project" value="UniProtKB-EC"/>
</dbReference>
<sequence>MRTSATKEIGRLLEQQDQLDSRRTAIQKCLKVAKKSAAASAQSDSKFGLHSEGQVAPSSASGESNWLRPFQWDEEVEKLRKNLFGLPSFRTHQREIINSVLSGRDVFVIMPSGGGKSLCYQLPAVLRPGVSLVISPLLSLIQDQVMGLKAMGISASMLTQWGHDFRPDYRHLGILKTQFPRVPLVVLTATATERVQADVREMLNMPRCEKFISSVNRPNLFYEVREKKSNANAMMDDIANLIQEIGPGKESGIIYCFSRRECEQIAVELVQRGITAAYYHADMEPEERMRAHTRWISNKVQVIVGTVAFGMGINKPDVRFVIHHTISKSVESYYQESGRAGRDGLPSRCVLFYRCADLPRQSSMVFAEAAGLHNLYSMIRFCQSRRACQRAAIFEHFGENKQDCHGMCDNCADPRPVVDKDVTEHARALLRVVEEINRKDQKVTMLQLVDQWKRQPGDSGRLAPELTKEDTERVVTQLLLSGYLKEEFGHTAYATNAYLALGPLSKAILDGHRFVSLEVFVGGAASRWQDNAAKDRLNLMGSGMTAEQTVVVSKLDDLRQRLAAEHGGIFPHAVLSSQHMNTIATSKPSSLSELEEIIGKTRAEQYGSRIMAALSTSFSKPKEGPVTQSVSAHVDLTRRGEDANDQSVCSSLYVPPKHSTKKSTNNSPSLQSRSAGSQKLKGMKEGANKGISQSRTALPHGPAGVNSLSNAQQNVRKSADKKRRQVDDVNMDVDKVGDTNSVARGEISVSVGVRPSARVGKAVMKNKQSEVGKGLKGVRPEQETREDGNGFLNQSGKTGGSVVGEGLRDQMEKRAAGGTTVADPDGHDPDPGGDDALLSKRRRTAGEG</sequence>
<dbReference type="GO" id="GO:0046872">
    <property type="term" value="F:metal ion binding"/>
    <property type="evidence" value="ECO:0007669"/>
    <property type="project" value="UniProtKB-KW"/>
</dbReference>
<dbReference type="SMART" id="SM00490">
    <property type="entry name" value="HELICc"/>
    <property type="match status" value="1"/>
</dbReference>
<comment type="caution">
    <text evidence="15">The sequence shown here is derived from an EMBL/GenBank/DDBJ whole genome shotgun (WGS) entry which is preliminary data.</text>
</comment>
<evidence type="ECO:0000256" key="3">
    <source>
        <dbReference type="ARBA" id="ARBA00022723"/>
    </source>
</evidence>
<dbReference type="InterPro" id="IPR011545">
    <property type="entry name" value="DEAD/DEAH_box_helicase_dom"/>
</dbReference>
<dbReference type="InterPro" id="IPR004589">
    <property type="entry name" value="DNA_helicase_ATP-dep_RecQ"/>
</dbReference>
<dbReference type="PROSITE" id="PS51194">
    <property type="entry name" value="HELICASE_CTER"/>
    <property type="match status" value="1"/>
</dbReference>
<dbReference type="EMBL" id="BFEA01000100">
    <property type="protein sequence ID" value="GBG68416.1"/>
    <property type="molecule type" value="Genomic_DNA"/>
</dbReference>
<dbReference type="AlphaFoldDB" id="A0A388KEI3"/>
<dbReference type="Pfam" id="PF00271">
    <property type="entry name" value="Helicase_C"/>
    <property type="match status" value="1"/>
</dbReference>
<dbReference type="InterPro" id="IPR036388">
    <property type="entry name" value="WH-like_DNA-bd_sf"/>
</dbReference>
<evidence type="ECO:0000256" key="2">
    <source>
        <dbReference type="ARBA" id="ARBA00005446"/>
    </source>
</evidence>
<dbReference type="PANTHER" id="PTHR13710:SF105">
    <property type="entry name" value="ATP-DEPENDENT DNA HELICASE Q1"/>
    <property type="match status" value="1"/>
</dbReference>
<dbReference type="GO" id="GO:0003677">
    <property type="term" value="F:DNA binding"/>
    <property type="evidence" value="ECO:0007669"/>
    <property type="project" value="UniProtKB-KW"/>
</dbReference>
<dbReference type="GO" id="GO:0005524">
    <property type="term" value="F:ATP binding"/>
    <property type="evidence" value="ECO:0007669"/>
    <property type="project" value="UniProtKB-KW"/>
</dbReference>
<dbReference type="Pfam" id="PF16124">
    <property type="entry name" value="RecQ_Zn_bind"/>
    <property type="match status" value="1"/>
</dbReference>
<keyword evidence="4 11" id="KW-0547">Nucleotide-binding</keyword>
<feature type="compositionally biased region" description="Basic and acidic residues" evidence="12">
    <location>
        <begin position="806"/>
        <end position="815"/>
    </location>
</feature>
<dbReference type="STRING" id="69332.A0A388KEI3"/>
<feature type="compositionally biased region" description="Polar residues" evidence="12">
    <location>
        <begin position="706"/>
        <end position="716"/>
    </location>
</feature>
<dbReference type="Gene3D" id="1.10.10.10">
    <property type="entry name" value="Winged helix-like DNA-binding domain superfamily/Winged helix DNA-binding domain"/>
    <property type="match status" value="1"/>
</dbReference>
<evidence type="ECO:0000313" key="16">
    <source>
        <dbReference type="Proteomes" id="UP000265515"/>
    </source>
</evidence>
<evidence type="ECO:0000256" key="12">
    <source>
        <dbReference type="SAM" id="MobiDB-lite"/>
    </source>
</evidence>
<dbReference type="InterPro" id="IPR002121">
    <property type="entry name" value="HRDC_dom"/>
</dbReference>
<dbReference type="InterPro" id="IPR001650">
    <property type="entry name" value="Helicase_C-like"/>
</dbReference>
<dbReference type="GO" id="GO:0000724">
    <property type="term" value="P:double-strand break repair via homologous recombination"/>
    <property type="evidence" value="ECO:0007669"/>
    <property type="project" value="TreeGrafter"/>
</dbReference>
<feature type="region of interest" description="Disordered" evidence="12">
    <location>
        <begin position="43"/>
        <end position="64"/>
    </location>
</feature>
<protein>
    <recommendedName>
        <fullName evidence="11">ATP-dependent DNA helicase</fullName>
        <ecNumber evidence="11">5.6.2.4</ecNumber>
    </recommendedName>
</protein>
<dbReference type="GO" id="GO:0016592">
    <property type="term" value="C:mediator complex"/>
    <property type="evidence" value="ECO:0007669"/>
    <property type="project" value="TreeGrafter"/>
</dbReference>
<dbReference type="GO" id="GO:0009378">
    <property type="term" value="F:four-way junction helicase activity"/>
    <property type="evidence" value="ECO:0007669"/>
    <property type="project" value="TreeGrafter"/>
</dbReference>